<evidence type="ECO:0000313" key="2">
    <source>
        <dbReference type="Proteomes" id="UP000036403"/>
    </source>
</evidence>
<dbReference type="EMBL" id="LBMM01012980">
    <property type="protein sequence ID" value="KMQ85880.1"/>
    <property type="molecule type" value="Genomic_DNA"/>
</dbReference>
<comment type="caution">
    <text evidence="1">The sequence shown here is derived from an EMBL/GenBank/DDBJ whole genome shotgun (WGS) entry which is preliminary data.</text>
</comment>
<name>A0A0J7MZK3_LASNI</name>
<dbReference type="AlphaFoldDB" id="A0A0J7MZK3"/>
<gene>
    <name evidence="1" type="ORF">RF55_15319</name>
</gene>
<keyword evidence="2" id="KW-1185">Reference proteome</keyword>
<proteinExistence type="predicted"/>
<dbReference type="PaxDb" id="67767-A0A0J7MZK3"/>
<reference evidence="1 2" key="1">
    <citation type="submission" date="2015-04" db="EMBL/GenBank/DDBJ databases">
        <title>Lasius niger genome sequencing.</title>
        <authorList>
            <person name="Konorov E.A."/>
            <person name="Nikitin M.A."/>
            <person name="Kirill M.V."/>
            <person name="Chang P."/>
        </authorList>
    </citation>
    <scope>NUCLEOTIDE SEQUENCE [LARGE SCALE GENOMIC DNA]</scope>
    <source>
        <tissue evidence="1">Whole</tissue>
    </source>
</reference>
<protein>
    <submittedName>
        <fullName evidence="1">Gag protein</fullName>
    </submittedName>
</protein>
<sequence length="139" mass="14663">MPPRGEAEMDKTDSTGVDKQRSLKEVIQTIRGEVKLSDYQIISLRPKRTATGSILYEVPGVGSAEKADKLAVTLKALLEAKGLRVTRPVKRVELRVSGLDDASAPENVVEAVAAVGGCSAGNIRVGNINRAPAGRLGSV</sequence>
<accession>A0A0J7MZK3</accession>
<organism evidence="1 2">
    <name type="scientific">Lasius niger</name>
    <name type="common">Black garden ant</name>
    <dbReference type="NCBI Taxonomy" id="67767"/>
    <lineage>
        <taxon>Eukaryota</taxon>
        <taxon>Metazoa</taxon>
        <taxon>Ecdysozoa</taxon>
        <taxon>Arthropoda</taxon>
        <taxon>Hexapoda</taxon>
        <taxon>Insecta</taxon>
        <taxon>Pterygota</taxon>
        <taxon>Neoptera</taxon>
        <taxon>Endopterygota</taxon>
        <taxon>Hymenoptera</taxon>
        <taxon>Apocrita</taxon>
        <taxon>Aculeata</taxon>
        <taxon>Formicoidea</taxon>
        <taxon>Formicidae</taxon>
        <taxon>Formicinae</taxon>
        <taxon>Lasius</taxon>
        <taxon>Lasius</taxon>
    </lineage>
</organism>
<dbReference type="OrthoDB" id="7615112at2759"/>
<dbReference type="Proteomes" id="UP000036403">
    <property type="component" value="Unassembled WGS sequence"/>
</dbReference>
<evidence type="ECO:0000313" key="1">
    <source>
        <dbReference type="EMBL" id="KMQ85880.1"/>
    </source>
</evidence>